<dbReference type="Proteomes" id="UP000197138">
    <property type="component" value="Unassembled WGS sequence"/>
</dbReference>
<reference evidence="2" key="1">
    <citation type="journal article" date="2017" name="Plant J.">
        <title>The pomegranate (Punica granatum L.) genome and the genomics of punicalagin biosynthesis.</title>
        <authorList>
            <person name="Qin G."/>
            <person name="Xu C."/>
            <person name="Ming R."/>
            <person name="Tang H."/>
            <person name="Guyot R."/>
            <person name="Kramer E.M."/>
            <person name="Hu Y."/>
            <person name="Yi X."/>
            <person name="Qi Y."/>
            <person name="Xu X."/>
            <person name="Gao Z."/>
            <person name="Pan H."/>
            <person name="Jian J."/>
            <person name="Tian Y."/>
            <person name="Yue Z."/>
            <person name="Xu Y."/>
        </authorList>
    </citation>
    <scope>NUCLEOTIDE SEQUENCE [LARGE SCALE GENOMIC DNA]</scope>
    <source>
        <strain evidence="2">cv. Dabenzi</strain>
    </source>
</reference>
<protein>
    <submittedName>
        <fullName evidence="1">Uncharacterized protein</fullName>
    </submittedName>
</protein>
<gene>
    <name evidence="1" type="ORF">CDL15_Pgr017516</name>
</gene>
<evidence type="ECO:0000313" key="1">
    <source>
        <dbReference type="EMBL" id="OWM67948.1"/>
    </source>
</evidence>
<comment type="caution">
    <text evidence="1">The sequence shown here is derived from an EMBL/GenBank/DDBJ whole genome shotgun (WGS) entry which is preliminary data.</text>
</comment>
<dbReference type="EMBL" id="MTKT01005369">
    <property type="protein sequence ID" value="OWM67948.1"/>
    <property type="molecule type" value="Genomic_DNA"/>
</dbReference>
<name>A0A218W631_PUNGR</name>
<sequence>MESSNKPRPFRFEEAWTRDYSSKAIVKNARNKVVLGSKADQLSSKIKFVKKDLRKWNK</sequence>
<dbReference type="AlphaFoldDB" id="A0A218W631"/>
<proteinExistence type="predicted"/>
<accession>A0A218W631</accession>
<evidence type="ECO:0000313" key="2">
    <source>
        <dbReference type="Proteomes" id="UP000197138"/>
    </source>
</evidence>
<organism evidence="1 2">
    <name type="scientific">Punica granatum</name>
    <name type="common">Pomegranate</name>
    <dbReference type="NCBI Taxonomy" id="22663"/>
    <lineage>
        <taxon>Eukaryota</taxon>
        <taxon>Viridiplantae</taxon>
        <taxon>Streptophyta</taxon>
        <taxon>Embryophyta</taxon>
        <taxon>Tracheophyta</taxon>
        <taxon>Spermatophyta</taxon>
        <taxon>Magnoliopsida</taxon>
        <taxon>eudicotyledons</taxon>
        <taxon>Gunneridae</taxon>
        <taxon>Pentapetalae</taxon>
        <taxon>rosids</taxon>
        <taxon>malvids</taxon>
        <taxon>Myrtales</taxon>
        <taxon>Lythraceae</taxon>
        <taxon>Punica</taxon>
    </lineage>
</organism>